<gene>
    <name evidence="9" type="ORF">C1S78_022360</name>
    <name evidence="10" type="ORF">C1S78_22310</name>
</gene>
<evidence type="ECO:0000256" key="2">
    <source>
        <dbReference type="ARBA" id="ARBA00023015"/>
    </source>
</evidence>
<organism evidence="10">
    <name type="scientific">Mycolicibacterium mucogenicum DSM 44124</name>
    <dbReference type="NCBI Taxonomy" id="1226753"/>
    <lineage>
        <taxon>Bacteria</taxon>
        <taxon>Bacillati</taxon>
        <taxon>Actinomycetota</taxon>
        <taxon>Actinomycetes</taxon>
        <taxon>Mycobacteriales</taxon>
        <taxon>Mycobacteriaceae</taxon>
        <taxon>Mycolicibacterium</taxon>
    </lineage>
</organism>
<evidence type="ECO:0000313" key="11">
    <source>
        <dbReference type="Proteomes" id="UP000309231"/>
    </source>
</evidence>
<dbReference type="PANTHER" id="PTHR30136">
    <property type="entry name" value="HELIX-TURN-HELIX TRANSCRIPTIONAL REGULATOR, ICLR FAMILY"/>
    <property type="match status" value="1"/>
</dbReference>
<dbReference type="KEGG" id="mmuc:C1S78_022360"/>
<dbReference type="PROSITE" id="PS51078">
    <property type="entry name" value="ICLR_ED"/>
    <property type="match status" value="1"/>
</dbReference>
<evidence type="ECO:0000256" key="6">
    <source>
        <dbReference type="ARBA" id="ARBA00070406"/>
    </source>
</evidence>
<feature type="domain" description="IclR-ED" evidence="8">
    <location>
        <begin position="75"/>
        <end position="258"/>
    </location>
</feature>
<dbReference type="InterPro" id="IPR036390">
    <property type="entry name" value="WH_DNA-bd_sf"/>
</dbReference>
<protein>
    <recommendedName>
        <fullName evidence="6">Glycerol operon regulatory protein</fullName>
    </recommendedName>
</protein>
<evidence type="ECO:0000256" key="3">
    <source>
        <dbReference type="ARBA" id="ARBA00023125"/>
    </source>
</evidence>
<feature type="domain" description="HTH iclR-type" evidence="7">
    <location>
        <begin position="13"/>
        <end position="74"/>
    </location>
</feature>
<dbReference type="SUPFAM" id="SSF46785">
    <property type="entry name" value="Winged helix' DNA-binding domain"/>
    <property type="match status" value="1"/>
</dbReference>
<dbReference type="Proteomes" id="UP000309231">
    <property type="component" value="Chromosome"/>
</dbReference>
<evidence type="ECO:0000256" key="5">
    <source>
        <dbReference type="ARBA" id="ARBA00058938"/>
    </source>
</evidence>
<sequence length="260" mass="27941">MSNNGVDSGNGGVQSVDRALAVLDLLARRGEAGVTELASDIGVHKSTVSRLLAALEDRELVEQAFERGKYRLGFGILRLANAVSGRLDVTRQGREICERLAAEVGETVNIAVLRAEYAVNVDQARGPSAVSTHNWVGELTPLHATSSGKVLLAFMAADARRDLLEVAGLQRFTEHTITSVERLEAQLQDVPRNGYVVSSEELEHGLNAVAAPIRDHLGAVIAALSVSGPAYRLTVERVREIAPTVVAAADDVSRRMGYRR</sequence>
<evidence type="ECO:0000256" key="4">
    <source>
        <dbReference type="ARBA" id="ARBA00023163"/>
    </source>
</evidence>
<evidence type="ECO:0000259" key="8">
    <source>
        <dbReference type="PROSITE" id="PS51078"/>
    </source>
</evidence>
<dbReference type="PANTHER" id="PTHR30136:SF24">
    <property type="entry name" value="HTH-TYPE TRANSCRIPTIONAL REPRESSOR ALLR"/>
    <property type="match status" value="1"/>
</dbReference>
<comment type="function">
    <text evidence="5">May be an activator protein for the gylABX operon.</text>
</comment>
<dbReference type="GO" id="GO:0045892">
    <property type="term" value="P:negative regulation of DNA-templated transcription"/>
    <property type="evidence" value="ECO:0007669"/>
    <property type="project" value="TreeGrafter"/>
</dbReference>
<reference evidence="10" key="1">
    <citation type="submission" date="2018-01" db="EMBL/GenBank/DDBJ databases">
        <title>Comparative genomics of Mycobacterium mucogenicum and Mycobacterium neoaurum clade members emphasizing tRNA and non-coding RNA.</title>
        <authorList>
            <person name="Behra P.R.K."/>
            <person name="Pettersson B.M.F."/>
            <person name="Das S."/>
            <person name="Dasgupta S."/>
            <person name="Kirsebom L.A."/>
        </authorList>
    </citation>
    <scope>NUCLEOTIDE SEQUENCE</scope>
    <source>
        <strain evidence="10">DSM 44124</strain>
    </source>
</reference>
<reference evidence="9 11" key="2">
    <citation type="journal article" date="2019" name="BMC Evol. Biol.">
        <title>Comparative genomics of Mycobacterium mucogenicum and Mycobacterium neoaurum clade members emphasizing tRNA and non-coding RNA.</title>
        <authorList>
            <person name="Behra P.R.K."/>
            <person name="Pettersson B.M.F."/>
            <person name="Das S."/>
            <person name="Dasgupta S."/>
            <person name="Kirsebom L.A."/>
        </authorList>
    </citation>
    <scope>NUCLEOTIDE SEQUENCE [LARGE SCALE GENOMIC DNA]</scope>
    <source>
        <strain evidence="9 11">DSM 44124</strain>
    </source>
</reference>
<dbReference type="Gene3D" id="1.10.10.10">
    <property type="entry name" value="Winged helix-like DNA-binding domain superfamily/Winged helix DNA-binding domain"/>
    <property type="match status" value="1"/>
</dbReference>
<dbReference type="InterPro" id="IPR029016">
    <property type="entry name" value="GAF-like_dom_sf"/>
</dbReference>
<proteinExistence type="predicted"/>
<dbReference type="EMBL" id="POTL01000001">
    <property type="protein sequence ID" value="TLH54742.1"/>
    <property type="molecule type" value="Genomic_DNA"/>
</dbReference>
<accession>A0A8H2JET8</accession>
<dbReference type="EMBL" id="CP062008">
    <property type="protein sequence ID" value="QPG68201.1"/>
    <property type="molecule type" value="Genomic_DNA"/>
</dbReference>
<dbReference type="SMART" id="SM00346">
    <property type="entry name" value="HTH_ICLR"/>
    <property type="match status" value="1"/>
</dbReference>
<dbReference type="GO" id="GO:0003700">
    <property type="term" value="F:DNA-binding transcription factor activity"/>
    <property type="evidence" value="ECO:0007669"/>
    <property type="project" value="TreeGrafter"/>
</dbReference>
<dbReference type="GeneID" id="76727695"/>
<dbReference type="FunFam" id="1.10.10.10:FF:000056">
    <property type="entry name" value="IclR family transcriptional regulator"/>
    <property type="match status" value="1"/>
</dbReference>
<evidence type="ECO:0000313" key="10">
    <source>
        <dbReference type="EMBL" id="TLH54742.1"/>
    </source>
</evidence>
<dbReference type="InterPro" id="IPR014757">
    <property type="entry name" value="Tscrpt_reg_IclR_C"/>
</dbReference>
<dbReference type="Gene3D" id="3.30.450.40">
    <property type="match status" value="1"/>
</dbReference>
<dbReference type="AlphaFoldDB" id="A0A8H2JET8"/>
<dbReference type="InterPro" id="IPR036388">
    <property type="entry name" value="WH-like_DNA-bd_sf"/>
</dbReference>
<dbReference type="Pfam" id="PF01614">
    <property type="entry name" value="IclR_C"/>
    <property type="match status" value="1"/>
</dbReference>
<dbReference type="InterPro" id="IPR005471">
    <property type="entry name" value="Tscrpt_reg_IclR_N"/>
</dbReference>
<keyword evidence="2" id="KW-0805">Transcription regulation</keyword>
<keyword evidence="1" id="KW-0319">Glycerol metabolism</keyword>
<dbReference type="Pfam" id="PF09339">
    <property type="entry name" value="HTH_IclR"/>
    <property type="match status" value="1"/>
</dbReference>
<name>A0A8H2JET8_MYCMU</name>
<dbReference type="InterPro" id="IPR050707">
    <property type="entry name" value="HTH_MetabolicPath_Reg"/>
</dbReference>
<dbReference type="SUPFAM" id="SSF55781">
    <property type="entry name" value="GAF domain-like"/>
    <property type="match status" value="1"/>
</dbReference>
<evidence type="ECO:0000313" key="9">
    <source>
        <dbReference type="EMBL" id="QPG68201.1"/>
    </source>
</evidence>
<evidence type="ECO:0000256" key="1">
    <source>
        <dbReference type="ARBA" id="ARBA00022798"/>
    </source>
</evidence>
<dbReference type="GO" id="GO:0003677">
    <property type="term" value="F:DNA binding"/>
    <property type="evidence" value="ECO:0007669"/>
    <property type="project" value="UniProtKB-KW"/>
</dbReference>
<keyword evidence="11" id="KW-1185">Reference proteome</keyword>
<evidence type="ECO:0000259" key="7">
    <source>
        <dbReference type="PROSITE" id="PS51077"/>
    </source>
</evidence>
<keyword evidence="4" id="KW-0804">Transcription</keyword>
<reference evidence="9 11" key="3">
    <citation type="journal article" date="2019" name="Sci. Rep.">
        <title>Insight into the biology of Mycobacterium mucogenicum and Mycobacterium neoaurum clade members.</title>
        <authorList>
            <person name="Behra P.R.K."/>
            <person name="Pettersson B.M.F."/>
            <person name="Ramesh M."/>
            <person name="Dasgupta S."/>
            <person name="Kirsebom L.A."/>
        </authorList>
    </citation>
    <scope>NUCLEOTIDE SEQUENCE [LARGE SCALE GENOMIC DNA]</scope>
    <source>
        <strain evidence="9 11">DSM 44124</strain>
    </source>
</reference>
<dbReference type="GO" id="GO:0006071">
    <property type="term" value="P:glycerol metabolic process"/>
    <property type="evidence" value="ECO:0007669"/>
    <property type="project" value="UniProtKB-KW"/>
</dbReference>
<keyword evidence="3" id="KW-0238">DNA-binding</keyword>
<dbReference type="PROSITE" id="PS51077">
    <property type="entry name" value="HTH_ICLR"/>
    <property type="match status" value="1"/>
</dbReference>
<dbReference type="RefSeq" id="WP_082371215.1">
    <property type="nucleotide sequence ID" value="NZ_ANBS01000023.1"/>
</dbReference>